<comment type="similarity">
    <text evidence="2">Belongs to the OXR1 family.</text>
</comment>
<gene>
    <name evidence="6" type="ORF">FKW44_007166</name>
</gene>
<dbReference type="GO" id="GO:0005634">
    <property type="term" value="C:nucleus"/>
    <property type="evidence" value="ECO:0007669"/>
    <property type="project" value="TreeGrafter"/>
</dbReference>
<sequence>VILWNGQSFLFRLSPDFQVWPWSTENDFFISCSLTTLRIGAGDGHFGISLDSDLNMGRSQRCATYNNDPLVPSEDFIIKTLRSGLSPPKSMMSCVPLTTLQSHC</sequence>
<dbReference type="PANTHER" id="PTHR23354">
    <property type="entry name" value="NUCLEOLAR PROTEIN 7/ESTROGEN RECEPTOR COACTIVATOR-RELATED"/>
    <property type="match status" value="1"/>
</dbReference>
<keyword evidence="3" id="KW-0496">Mitochondrion</keyword>
<feature type="non-terminal residue" evidence="6">
    <location>
        <position position="1"/>
    </location>
</feature>
<dbReference type="OrthoDB" id="26679at2759"/>
<evidence type="ECO:0000256" key="1">
    <source>
        <dbReference type="ARBA" id="ARBA00004173"/>
    </source>
</evidence>
<evidence type="ECO:0000256" key="4">
    <source>
        <dbReference type="ARBA" id="ARBA00040604"/>
    </source>
</evidence>
<proteinExistence type="inferred from homology"/>
<keyword evidence="7" id="KW-1185">Reference proteome</keyword>
<reference evidence="7" key="1">
    <citation type="submission" date="2021-01" db="EMBL/GenBank/DDBJ databases">
        <title>Caligus Genome Assembly.</title>
        <authorList>
            <person name="Gallardo-Escarate C."/>
        </authorList>
    </citation>
    <scope>NUCLEOTIDE SEQUENCE [LARGE SCALE GENOMIC DNA]</scope>
</reference>
<organism evidence="6 7">
    <name type="scientific">Caligus rogercresseyi</name>
    <name type="common">Sea louse</name>
    <dbReference type="NCBI Taxonomy" id="217165"/>
    <lineage>
        <taxon>Eukaryota</taxon>
        <taxon>Metazoa</taxon>
        <taxon>Ecdysozoa</taxon>
        <taxon>Arthropoda</taxon>
        <taxon>Crustacea</taxon>
        <taxon>Multicrustacea</taxon>
        <taxon>Hexanauplia</taxon>
        <taxon>Copepoda</taxon>
        <taxon>Siphonostomatoida</taxon>
        <taxon>Caligidae</taxon>
        <taxon>Caligus</taxon>
    </lineage>
</organism>
<name>A0A7T8KEH2_CALRO</name>
<dbReference type="EMBL" id="CP045893">
    <property type="protein sequence ID" value="QQP54356.1"/>
    <property type="molecule type" value="Genomic_DNA"/>
</dbReference>
<evidence type="ECO:0000259" key="5">
    <source>
        <dbReference type="Pfam" id="PF07534"/>
    </source>
</evidence>
<evidence type="ECO:0000313" key="6">
    <source>
        <dbReference type="EMBL" id="QQP54356.1"/>
    </source>
</evidence>
<dbReference type="InterPro" id="IPR006571">
    <property type="entry name" value="TLDc_dom"/>
</dbReference>
<dbReference type="Pfam" id="PF07534">
    <property type="entry name" value="TLD"/>
    <property type="match status" value="1"/>
</dbReference>
<comment type="subcellular location">
    <subcellularLocation>
        <location evidence="1">Mitochondrion</location>
    </subcellularLocation>
</comment>
<evidence type="ECO:0000256" key="2">
    <source>
        <dbReference type="ARBA" id="ARBA00009540"/>
    </source>
</evidence>
<accession>A0A7T8KEH2</accession>
<feature type="domain" description="TLDc" evidence="5">
    <location>
        <begin position="5"/>
        <end position="80"/>
    </location>
</feature>
<evidence type="ECO:0000256" key="3">
    <source>
        <dbReference type="ARBA" id="ARBA00023128"/>
    </source>
</evidence>
<evidence type="ECO:0000313" key="7">
    <source>
        <dbReference type="Proteomes" id="UP000595437"/>
    </source>
</evidence>
<dbReference type="Proteomes" id="UP000595437">
    <property type="component" value="Chromosome 4"/>
</dbReference>
<dbReference type="PANTHER" id="PTHR23354:SF62">
    <property type="entry name" value="MUSTARD, ISOFORM V"/>
    <property type="match status" value="1"/>
</dbReference>
<dbReference type="GO" id="GO:0006979">
    <property type="term" value="P:response to oxidative stress"/>
    <property type="evidence" value="ECO:0007669"/>
    <property type="project" value="TreeGrafter"/>
</dbReference>
<dbReference type="AlphaFoldDB" id="A0A7T8KEH2"/>
<protein>
    <recommendedName>
        <fullName evidence="4">Oxidation resistance protein 1</fullName>
    </recommendedName>
</protein>
<dbReference type="GO" id="GO:0005739">
    <property type="term" value="C:mitochondrion"/>
    <property type="evidence" value="ECO:0007669"/>
    <property type="project" value="UniProtKB-SubCell"/>
</dbReference>